<name>A0A5J9W4A7_9POAL</name>
<reference evidence="1 2" key="1">
    <citation type="journal article" date="2019" name="Sci. Rep.">
        <title>A high-quality genome of Eragrostis curvula grass provides insights into Poaceae evolution and supports new strategies to enhance forage quality.</title>
        <authorList>
            <person name="Carballo J."/>
            <person name="Santos B.A.C.M."/>
            <person name="Zappacosta D."/>
            <person name="Garbus I."/>
            <person name="Selva J.P."/>
            <person name="Gallo C.A."/>
            <person name="Diaz A."/>
            <person name="Albertini E."/>
            <person name="Caccamo M."/>
            <person name="Echenique V."/>
        </authorList>
    </citation>
    <scope>NUCLEOTIDE SEQUENCE [LARGE SCALE GENOMIC DNA]</scope>
    <source>
        <strain evidence="2">cv. Victoria</strain>
        <tissue evidence="1">Leaf</tissue>
    </source>
</reference>
<dbReference type="Gramene" id="TVU42765">
    <property type="protein sequence ID" value="TVU42765"/>
    <property type="gene ID" value="EJB05_09186"/>
</dbReference>
<proteinExistence type="predicted"/>
<comment type="caution">
    <text evidence="1">The sequence shown here is derived from an EMBL/GenBank/DDBJ whole genome shotgun (WGS) entry which is preliminary data.</text>
</comment>
<dbReference type="Proteomes" id="UP000324897">
    <property type="component" value="Unassembled WGS sequence"/>
</dbReference>
<organism evidence="1 2">
    <name type="scientific">Eragrostis curvula</name>
    <name type="common">weeping love grass</name>
    <dbReference type="NCBI Taxonomy" id="38414"/>
    <lineage>
        <taxon>Eukaryota</taxon>
        <taxon>Viridiplantae</taxon>
        <taxon>Streptophyta</taxon>
        <taxon>Embryophyta</taxon>
        <taxon>Tracheophyta</taxon>
        <taxon>Spermatophyta</taxon>
        <taxon>Magnoliopsida</taxon>
        <taxon>Liliopsida</taxon>
        <taxon>Poales</taxon>
        <taxon>Poaceae</taxon>
        <taxon>PACMAD clade</taxon>
        <taxon>Chloridoideae</taxon>
        <taxon>Eragrostideae</taxon>
        <taxon>Eragrostidinae</taxon>
        <taxon>Eragrostis</taxon>
    </lineage>
</organism>
<dbReference type="EMBL" id="RWGY01000005">
    <property type="protein sequence ID" value="TVU42765.1"/>
    <property type="molecule type" value="Genomic_DNA"/>
</dbReference>
<evidence type="ECO:0000313" key="1">
    <source>
        <dbReference type="EMBL" id="TVU42765.1"/>
    </source>
</evidence>
<dbReference type="AlphaFoldDB" id="A0A5J9W4A7"/>
<gene>
    <name evidence="1" type="ORF">EJB05_09186</name>
</gene>
<keyword evidence="2" id="KW-1185">Reference proteome</keyword>
<evidence type="ECO:0000313" key="2">
    <source>
        <dbReference type="Proteomes" id="UP000324897"/>
    </source>
</evidence>
<protein>
    <submittedName>
        <fullName evidence="1">Uncharacterized protein</fullName>
    </submittedName>
</protein>
<accession>A0A5J9W4A7</accession>
<sequence>MKCKEDALATIPECITEGTPVFIPKFEETESFSEFQLCSGNLIYHVLPKERSKSDSSGGQGHYR</sequence>
<feature type="non-terminal residue" evidence="1">
    <location>
        <position position="1"/>
    </location>
</feature>